<sequence>MDGRFRKFNVLPNILDRQPTKKEVSLSAFSFLFAEIVRQCRNNVATTDEWEERLAELGYQVGIRALDLAVTRDRNPKRETNLVNMLAFVQTNCWKMLFGKAASRLEKIDENKYTIVDDDMLVCQYISVPADLKPLSCAAFVAGIVKAILDGSQFSAKVTAHSTPQAQEGLLNQTRFLVEFDDHVVAREMRLAETRKK</sequence>
<evidence type="ECO:0000256" key="1">
    <source>
        <dbReference type="ARBA" id="ARBA00004240"/>
    </source>
</evidence>
<dbReference type="GO" id="GO:1990070">
    <property type="term" value="C:TRAPPI protein complex"/>
    <property type="evidence" value="ECO:0007669"/>
    <property type="project" value="TreeGrafter"/>
</dbReference>
<evidence type="ECO:0000256" key="6">
    <source>
        <dbReference type="ARBA" id="ARBA00023034"/>
    </source>
</evidence>
<protein>
    <recommendedName>
        <fullName evidence="7">Trafficking protein particle complex subunit</fullName>
    </recommendedName>
</protein>
<dbReference type="GO" id="GO:1990072">
    <property type="term" value="C:TRAPPIII protein complex"/>
    <property type="evidence" value="ECO:0007669"/>
    <property type="project" value="TreeGrafter"/>
</dbReference>
<evidence type="ECO:0000256" key="7">
    <source>
        <dbReference type="PIRNR" id="PIRNR017479"/>
    </source>
</evidence>
<gene>
    <name evidence="8" type="ORF">EGYM00163_LOCUS51397</name>
</gene>
<dbReference type="Gene3D" id="3.30.1380.20">
    <property type="entry name" value="Trafficking protein particle complex subunit 3"/>
    <property type="match status" value="1"/>
</dbReference>
<accession>A0A7S4LNQ2</accession>
<dbReference type="InterPro" id="IPR007194">
    <property type="entry name" value="TRAPP_component"/>
</dbReference>
<keyword evidence="3 7" id="KW-0813">Transport</keyword>
<dbReference type="Pfam" id="PF04051">
    <property type="entry name" value="TRAPP"/>
    <property type="match status" value="1"/>
</dbReference>
<dbReference type="InterPro" id="IPR016696">
    <property type="entry name" value="TRAPP-I_su5"/>
</dbReference>
<evidence type="ECO:0000256" key="5">
    <source>
        <dbReference type="ARBA" id="ARBA00022892"/>
    </source>
</evidence>
<dbReference type="PANTHER" id="PTHR20902">
    <property type="entry name" value="41-2 PROTEIN ANTIGEN-RELATED"/>
    <property type="match status" value="1"/>
</dbReference>
<dbReference type="CDD" id="cd14943">
    <property type="entry name" value="TRAPPC5_Trs31"/>
    <property type="match status" value="1"/>
</dbReference>
<organism evidence="8">
    <name type="scientific">Eutreptiella gymnastica</name>
    <dbReference type="NCBI Taxonomy" id="73025"/>
    <lineage>
        <taxon>Eukaryota</taxon>
        <taxon>Discoba</taxon>
        <taxon>Euglenozoa</taxon>
        <taxon>Euglenida</taxon>
        <taxon>Spirocuta</taxon>
        <taxon>Euglenophyceae</taxon>
        <taxon>Eutreptiales</taxon>
        <taxon>Eutreptiaceae</taxon>
        <taxon>Eutreptiella</taxon>
    </lineage>
</organism>
<keyword evidence="6 7" id="KW-0333">Golgi apparatus</keyword>
<reference evidence="8" key="1">
    <citation type="submission" date="2021-01" db="EMBL/GenBank/DDBJ databases">
        <authorList>
            <person name="Corre E."/>
            <person name="Pelletier E."/>
            <person name="Niang G."/>
            <person name="Scheremetjew M."/>
            <person name="Finn R."/>
            <person name="Kale V."/>
            <person name="Holt S."/>
            <person name="Cochrane G."/>
            <person name="Meng A."/>
            <person name="Brown T."/>
            <person name="Cohen L."/>
        </authorList>
    </citation>
    <scope>NUCLEOTIDE SEQUENCE</scope>
    <source>
        <strain evidence="8">CCMP1594</strain>
    </source>
</reference>
<evidence type="ECO:0000313" key="8">
    <source>
        <dbReference type="EMBL" id="CAE0840572.1"/>
    </source>
</evidence>
<dbReference type="PANTHER" id="PTHR20902:SF0">
    <property type="entry name" value="TRAFFICKING PROTEIN PARTICLE COMPLEX SUBUNIT 5"/>
    <property type="match status" value="1"/>
</dbReference>
<dbReference type="AlphaFoldDB" id="A0A7S4LNQ2"/>
<name>A0A7S4LNQ2_9EUGL</name>
<comment type="subcellular location">
    <subcellularLocation>
        <location evidence="1">Endoplasmic reticulum</location>
    </subcellularLocation>
    <subcellularLocation>
        <location evidence="7">Golgi apparatus</location>
        <location evidence="7">cis-Golgi network</location>
    </subcellularLocation>
</comment>
<dbReference type="GO" id="GO:0005783">
    <property type="term" value="C:endoplasmic reticulum"/>
    <property type="evidence" value="ECO:0007669"/>
    <property type="project" value="UniProtKB-SubCell"/>
</dbReference>
<evidence type="ECO:0000256" key="4">
    <source>
        <dbReference type="ARBA" id="ARBA00022824"/>
    </source>
</evidence>
<dbReference type="InterPro" id="IPR024096">
    <property type="entry name" value="NO_sig/Golgi_transp_ligand-bd"/>
</dbReference>
<proteinExistence type="inferred from homology"/>
<dbReference type="GO" id="GO:0006888">
    <property type="term" value="P:endoplasmic reticulum to Golgi vesicle-mediated transport"/>
    <property type="evidence" value="ECO:0007669"/>
    <property type="project" value="TreeGrafter"/>
</dbReference>
<keyword evidence="4 7" id="KW-0256">Endoplasmic reticulum</keyword>
<comment type="similarity">
    <text evidence="2 7">Belongs to the TRAPP small subunits family. BET3 subfamily.</text>
</comment>
<evidence type="ECO:0000256" key="3">
    <source>
        <dbReference type="ARBA" id="ARBA00022448"/>
    </source>
</evidence>
<dbReference type="GO" id="GO:1990071">
    <property type="term" value="C:TRAPPII protein complex"/>
    <property type="evidence" value="ECO:0007669"/>
    <property type="project" value="TreeGrafter"/>
</dbReference>
<keyword evidence="5 7" id="KW-0931">ER-Golgi transport</keyword>
<dbReference type="FunFam" id="3.30.1380.20:FF:000002">
    <property type="entry name" value="Trafficking protein particle complex subunit"/>
    <property type="match status" value="1"/>
</dbReference>
<comment type="subunit">
    <text evidence="7">Part of the multisubunit TRAPP (transport protein particle) complex.</text>
</comment>
<dbReference type="PIRSF" id="PIRSF017479">
    <property type="entry name" value="TRAPP_I_complex_Trs31"/>
    <property type="match status" value="1"/>
</dbReference>
<dbReference type="SUPFAM" id="SSF111126">
    <property type="entry name" value="Ligand-binding domain in the NO signalling and Golgi transport"/>
    <property type="match status" value="1"/>
</dbReference>
<dbReference type="EMBL" id="HBJA01149448">
    <property type="protein sequence ID" value="CAE0840572.1"/>
    <property type="molecule type" value="Transcribed_RNA"/>
</dbReference>
<evidence type="ECO:0000256" key="2">
    <source>
        <dbReference type="ARBA" id="ARBA00006218"/>
    </source>
</evidence>